<evidence type="ECO:0000313" key="2">
    <source>
        <dbReference type="EMBL" id="PSM42658.1"/>
    </source>
</evidence>
<proteinExistence type="predicted"/>
<dbReference type="EMBL" id="PYBJ01000008">
    <property type="protein sequence ID" value="PSM42658.1"/>
    <property type="molecule type" value="Genomic_DNA"/>
</dbReference>
<reference evidence="2 3" key="1">
    <citation type="submission" date="2018-03" db="EMBL/GenBank/DDBJ databases">
        <title>Streptomyces dioscori sp. nov., a novel endophytic actinobacterium isolated from bulbil of Dioscorea bulbifera L.</title>
        <authorList>
            <person name="Zhikuan W."/>
        </authorList>
    </citation>
    <scope>NUCLEOTIDE SEQUENCE [LARGE SCALE GENOMIC DNA]</scope>
    <source>
        <strain evidence="2 3">A217</strain>
    </source>
</reference>
<feature type="compositionally biased region" description="Polar residues" evidence="1">
    <location>
        <begin position="7"/>
        <end position="17"/>
    </location>
</feature>
<dbReference type="AlphaFoldDB" id="A0A2P8Q8V1"/>
<evidence type="ECO:0000313" key="3">
    <source>
        <dbReference type="Proteomes" id="UP000240429"/>
    </source>
</evidence>
<organism evidence="2 3">
    <name type="scientific">Streptomyces dioscori</name>
    <dbReference type="NCBI Taxonomy" id="2109333"/>
    <lineage>
        <taxon>Bacteria</taxon>
        <taxon>Bacillati</taxon>
        <taxon>Actinomycetota</taxon>
        <taxon>Actinomycetes</taxon>
        <taxon>Kitasatosporales</taxon>
        <taxon>Streptomycetaceae</taxon>
        <taxon>Streptomyces</taxon>
        <taxon>Streptomyces aurantiacus group</taxon>
    </lineage>
</organism>
<feature type="region of interest" description="Disordered" evidence="1">
    <location>
        <begin position="1"/>
        <end position="46"/>
    </location>
</feature>
<accession>A0A2P8Q8V1</accession>
<dbReference type="Proteomes" id="UP000240429">
    <property type="component" value="Unassembled WGS sequence"/>
</dbReference>
<keyword evidence="3" id="KW-1185">Reference proteome</keyword>
<name>A0A2P8Q8V1_9ACTN</name>
<comment type="caution">
    <text evidence="2">The sequence shown here is derived from an EMBL/GenBank/DDBJ whole genome shotgun (WGS) entry which is preliminary data.</text>
</comment>
<gene>
    <name evidence="2" type="ORF">C6Y14_15830</name>
</gene>
<sequence length="148" mass="14657">MFMAGANNKTTNGQSPTAHARAAKTTVTEGATAPAKESQKAATEAVKNAGDAAGAVGRGSREALVNLGGVASQKAKETARTVQGGVSTAAQQTVGKAGVVWTLLKARKVVAAGAGAGTAAVVLCSYTVGRRAGLRQRGPLSRLSGGRL</sequence>
<protein>
    <submittedName>
        <fullName evidence="2">Uncharacterized protein</fullName>
    </submittedName>
</protein>
<evidence type="ECO:0000256" key="1">
    <source>
        <dbReference type="SAM" id="MobiDB-lite"/>
    </source>
</evidence>